<name>A0A1J8QMK8_9AGAM</name>
<organism evidence="1 2">
    <name type="scientific">Rhizopogon vesiculosus</name>
    <dbReference type="NCBI Taxonomy" id="180088"/>
    <lineage>
        <taxon>Eukaryota</taxon>
        <taxon>Fungi</taxon>
        <taxon>Dikarya</taxon>
        <taxon>Basidiomycota</taxon>
        <taxon>Agaricomycotina</taxon>
        <taxon>Agaricomycetes</taxon>
        <taxon>Agaricomycetidae</taxon>
        <taxon>Boletales</taxon>
        <taxon>Suillineae</taxon>
        <taxon>Rhizopogonaceae</taxon>
        <taxon>Rhizopogon</taxon>
    </lineage>
</organism>
<keyword evidence="2" id="KW-1185">Reference proteome</keyword>
<evidence type="ECO:0000313" key="2">
    <source>
        <dbReference type="Proteomes" id="UP000183567"/>
    </source>
</evidence>
<dbReference type="Proteomes" id="UP000183567">
    <property type="component" value="Unassembled WGS sequence"/>
</dbReference>
<accession>A0A1J8QMK8</accession>
<proteinExistence type="predicted"/>
<gene>
    <name evidence="1" type="ORF">AZE42_04523</name>
</gene>
<dbReference type="OrthoDB" id="10608292at2759"/>
<reference evidence="1 2" key="1">
    <citation type="submission" date="2016-03" db="EMBL/GenBank/DDBJ databases">
        <title>Comparative genomics of the ectomycorrhizal sister species Rhizopogon vinicolor and Rhizopogon vesiculosus (Basidiomycota: Boletales) reveals a divergence of the mating type B locus.</title>
        <authorList>
            <person name="Mujic A.B."/>
            <person name="Kuo A."/>
            <person name="Tritt A."/>
            <person name="Lipzen A."/>
            <person name="Chen C."/>
            <person name="Johnson J."/>
            <person name="Sharma A."/>
            <person name="Barry K."/>
            <person name="Grigoriev I.V."/>
            <person name="Spatafora J.W."/>
        </authorList>
    </citation>
    <scope>NUCLEOTIDE SEQUENCE [LARGE SCALE GENOMIC DNA]</scope>
    <source>
        <strain evidence="1 2">AM-OR11-056</strain>
    </source>
</reference>
<evidence type="ECO:0000313" key="1">
    <source>
        <dbReference type="EMBL" id="OJA10642.1"/>
    </source>
</evidence>
<comment type="caution">
    <text evidence="1">The sequence shown here is derived from an EMBL/GenBank/DDBJ whole genome shotgun (WGS) entry which is preliminary data.</text>
</comment>
<protein>
    <submittedName>
        <fullName evidence="1">Uncharacterized protein</fullName>
    </submittedName>
</protein>
<dbReference type="EMBL" id="LVVM01005403">
    <property type="protein sequence ID" value="OJA10642.1"/>
    <property type="molecule type" value="Genomic_DNA"/>
</dbReference>
<sequence length="151" mass="17523">MMLSNQQDPVLNITGVARSLLRIPRESRSIAESRTPWGNCSLKDDSEDNVRRQFKLRTVLEQSTQLETRNPGDKCSLVRSLITWWWAKILNCRAIWTTTFPLYFNMLTNLTVSDFYPRFPFSYACGGASKLVQHLPPKSFIALRRNAIDYY</sequence>
<dbReference type="AlphaFoldDB" id="A0A1J8QMK8"/>